<comment type="caution">
    <text evidence="2">The sequence shown here is derived from an EMBL/GenBank/DDBJ whole genome shotgun (WGS) entry which is preliminary data.</text>
</comment>
<reference evidence="2" key="1">
    <citation type="submission" date="2023-07" db="EMBL/GenBank/DDBJ databases">
        <title>Chromosome-level Genome Assembly of Striped Snakehead (Channa striata).</title>
        <authorList>
            <person name="Liu H."/>
        </authorList>
    </citation>
    <scope>NUCLEOTIDE SEQUENCE</scope>
    <source>
        <strain evidence="2">Gz</strain>
        <tissue evidence="2">Muscle</tissue>
    </source>
</reference>
<feature type="compositionally biased region" description="Basic and acidic residues" evidence="1">
    <location>
        <begin position="9"/>
        <end position="33"/>
    </location>
</feature>
<protein>
    <submittedName>
        <fullName evidence="2">Uncharacterized protein</fullName>
    </submittedName>
</protein>
<gene>
    <name evidence="2" type="ORF">Q5P01_001074</name>
</gene>
<evidence type="ECO:0000256" key="1">
    <source>
        <dbReference type="SAM" id="MobiDB-lite"/>
    </source>
</evidence>
<evidence type="ECO:0000313" key="2">
    <source>
        <dbReference type="EMBL" id="KAK2861541.1"/>
    </source>
</evidence>
<sequence>MMVAQWENGWREGRGEKKRQSPGEREKSEDAQWARRGRGRKRVRGRLTGNETGLERLRRRTSSSPGTRGGWVRADRTNEERDHKSRSWKTRQSQWRADGAGTPTDLLAASEINARSCEASVNIPLSCGVEMKTSYQFLHLKSQLAASILINQPASVLSSGTFQLVFQVRLSSAVAELPDSPSFIPSAQSSSLARVEAVQ</sequence>
<name>A0AA88T2G9_CHASR</name>
<dbReference type="AlphaFoldDB" id="A0AA88T2G9"/>
<feature type="compositionally biased region" description="Basic and acidic residues" evidence="1">
    <location>
        <begin position="73"/>
        <end position="85"/>
    </location>
</feature>
<proteinExistence type="predicted"/>
<organism evidence="2 3">
    <name type="scientific">Channa striata</name>
    <name type="common">Snakehead murrel</name>
    <name type="synonym">Ophicephalus striatus</name>
    <dbReference type="NCBI Taxonomy" id="64152"/>
    <lineage>
        <taxon>Eukaryota</taxon>
        <taxon>Metazoa</taxon>
        <taxon>Chordata</taxon>
        <taxon>Craniata</taxon>
        <taxon>Vertebrata</taxon>
        <taxon>Euteleostomi</taxon>
        <taxon>Actinopterygii</taxon>
        <taxon>Neopterygii</taxon>
        <taxon>Teleostei</taxon>
        <taxon>Neoteleostei</taxon>
        <taxon>Acanthomorphata</taxon>
        <taxon>Anabantaria</taxon>
        <taxon>Anabantiformes</taxon>
        <taxon>Channoidei</taxon>
        <taxon>Channidae</taxon>
        <taxon>Channa</taxon>
    </lineage>
</organism>
<evidence type="ECO:0000313" key="3">
    <source>
        <dbReference type="Proteomes" id="UP001187415"/>
    </source>
</evidence>
<dbReference type="EMBL" id="JAUPFM010000001">
    <property type="protein sequence ID" value="KAK2861541.1"/>
    <property type="molecule type" value="Genomic_DNA"/>
</dbReference>
<feature type="compositionally biased region" description="Basic residues" evidence="1">
    <location>
        <begin position="35"/>
        <end position="45"/>
    </location>
</feature>
<keyword evidence="3" id="KW-1185">Reference proteome</keyword>
<accession>A0AA88T2G9</accession>
<feature type="region of interest" description="Disordered" evidence="1">
    <location>
        <begin position="1"/>
        <end position="101"/>
    </location>
</feature>
<dbReference type="Proteomes" id="UP001187415">
    <property type="component" value="Unassembled WGS sequence"/>
</dbReference>